<dbReference type="EMBL" id="MH576973">
    <property type="protein sequence ID" value="AXH67848.1"/>
    <property type="molecule type" value="Genomic_DNA"/>
</dbReference>
<protein>
    <submittedName>
        <fullName evidence="1">Uncharacterized protein</fullName>
    </submittedName>
</protein>
<dbReference type="GeneID" id="63209855"/>
<dbReference type="KEGG" id="vg:63209855"/>
<sequence length="94" mass="10360">MTTKVDGDWLPPFAAALDRITPGVTVDADMETCMKLDDGMWITTSGFYMTSAQVADQHGPYDIPASNPAAEILDWALPAEVDKFVDEYDEDNDE</sequence>
<organism evidence="1 2">
    <name type="scientific">Mycobacterium phage Bromden</name>
    <dbReference type="NCBI Taxonomy" id="2283252"/>
    <lineage>
        <taxon>Viruses</taxon>
        <taxon>Duplodnaviria</taxon>
        <taxon>Heunggongvirae</taxon>
        <taxon>Uroviricota</taxon>
        <taxon>Caudoviricetes</taxon>
        <taxon>Vilmaviridae</taxon>
        <taxon>Lclasvirinae</taxon>
        <taxon>Bromdenvirus</taxon>
        <taxon>Bromdenvirus bromden</taxon>
    </lineage>
</organism>
<evidence type="ECO:0000313" key="1">
    <source>
        <dbReference type="EMBL" id="AXH67848.1"/>
    </source>
</evidence>
<dbReference type="Proteomes" id="UP000258832">
    <property type="component" value="Segment"/>
</dbReference>
<name>A0A345MBH7_9CAUD</name>
<reference evidence="2" key="1">
    <citation type="submission" date="2018-07" db="EMBL/GenBank/DDBJ databases">
        <authorList>
            <person name="Quirk P.G."/>
            <person name="Krulwich T.A."/>
        </authorList>
    </citation>
    <scope>NUCLEOTIDE SEQUENCE [LARGE SCALE GENOMIC DNA]</scope>
</reference>
<evidence type="ECO:0000313" key="2">
    <source>
        <dbReference type="Proteomes" id="UP000258832"/>
    </source>
</evidence>
<proteinExistence type="predicted"/>
<keyword evidence="2" id="KW-1185">Reference proteome</keyword>
<accession>A0A345MBH7</accession>
<gene>
    <name evidence="1" type="primary">42</name>
    <name evidence="1" type="ORF">SEA_BROMDEN_42</name>
</gene>
<dbReference type="RefSeq" id="YP_010013272.1">
    <property type="nucleotide sequence ID" value="NC_053510.1"/>
</dbReference>